<evidence type="ECO:0000259" key="7">
    <source>
        <dbReference type="Pfam" id="PF03775"/>
    </source>
</evidence>
<dbReference type="InterPro" id="IPR016098">
    <property type="entry name" value="CAP/MinC_C"/>
</dbReference>
<organism evidence="8 9">
    <name type="scientific">Pseudocalidococcus azoricus BACA0444</name>
    <dbReference type="NCBI Taxonomy" id="2918990"/>
    <lineage>
        <taxon>Bacteria</taxon>
        <taxon>Bacillati</taxon>
        <taxon>Cyanobacteriota</taxon>
        <taxon>Cyanophyceae</taxon>
        <taxon>Acaryochloridales</taxon>
        <taxon>Thermosynechococcaceae</taxon>
        <taxon>Pseudocalidococcus</taxon>
        <taxon>Pseudocalidococcus azoricus</taxon>
    </lineage>
</organism>
<gene>
    <name evidence="5" type="primary">minC</name>
    <name evidence="8" type="ORF">RIF25_01755</name>
</gene>
<comment type="function">
    <text evidence="5">Cell division inhibitor that blocks the formation of polar Z ring septums. Rapidly oscillates between the poles of the cell to destabilize FtsZ filaments that have formed before they mature into polar Z rings. Prevents FtsZ polymerization.</text>
</comment>
<proteinExistence type="inferred from homology"/>
<keyword evidence="3 5" id="KW-0131">Cell cycle</keyword>
<keyword evidence="2 5" id="KW-0717">Septation</keyword>
<reference evidence="9" key="1">
    <citation type="submission" date="2023-07" db="EMBL/GenBank/DDBJ databases">
        <authorList>
            <person name="Luz R."/>
            <person name="Cordeiro R."/>
            <person name="Fonseca A."/>
            <person name="Goncalves V."/>
        </authorList>
    </citation>
    <scope>NUCLEOTIDE SEQUENCE [LARGE SCALE GENOMIC DNA]</scope>
    <source>
        <strain evidence="9">BACA0444</strain>
    </source>
</reference>
<dbReference type="PANTHER" id="PTHR34108:SF1">
    <property type="entry name" value="SEPTUM SITE-DETERMINING PROTEIN MINC"/>
    <property type="match status" value="1"/>
</dbReference>
<evidence type="ECO:0000256" key="3">
    <source>
        <dbReference type="ARBA" id="ARBA00023306"/>
    </source>
</evidence>
<dbReference type="Gene3D" id="2.160.20.70">
    <property type="match status" value="1"/>
</dbReference>
<evidence type="ECO:0000256" key="4">
    <source>
        <dbReference type="ARBA" id="ARBA00046874"/>
    </source>
</evidence>
<keyword evidence="1 5" id="KW-0132">Cell division</keyword>
<dbReference type="SUPFAM" id="SSF63848">
    <property type="entry name" value="Cell-division inhibitor MinC, C-terminal domain"/>
    <property type="match status" value="1"/>
</dbReference>
<dbReference type="InterPro" id="IPR036145">
    <property type="entry name" value="MinC_C_sf"/>
</dbReference>
<dbReference type="InterPro" id="IPR005526">
    <property type="entry name" value="Septum_form_inhib_MinC_C"/>
</dbReference>
<evidence type="ECO:0000313" key="9">
    <source>
        <dbReference type="Proteomes" id="UP001268256"/>
    </source>
</evidence>
<feature type="region of interest" description="Disordered" evidence="6">
    <location>
        <begin position="1"/>
        <end position="23"/>
    </location>
</feature>
<dbReference type="PANTHER" id="PTHR34108">
    <property type="entry name" value="SEPTUM SITE-DETERMINING PROTEIN MINC"/>
    <property type="match status" value="1"/>
</dbReference>
<dbReference type="GO" id="GO:0000917">
    <property type="term" value="P:division septum assembly"/>
    <property type="evidence" value="ECO:0007669"/>
    <property type="project" value="UniProtKB-KW"/>
</dbReference>
<keyword evidence="9" id="KW-1185">Reference proteome</keyword>
<name>A0AAE4FPT7_9CYAN</name>
<dbReference type="Pfam" id="PF03775">
    <property type="entry name" value="MinC_C"/>
    <property type="match status" value="1"/>
</dbReference>
<comment type="subunit">
    <text evidence="4 5">Interacts with MinD and FtsZ.</text>
</comment>
<dbReference type="Proteomes" id="UP001268256">
    <property type="component" value="Unassembled WGS sequence"/>
</dbReference>
<dbReference type="HAMAP" id="MF_00267">
    <property type="entry name" value="MinC"/>
    <property type="match status" value="1"/>
</dbReference>
<feature type="compositionally biased region" description="Polar residues" evidence="6">
    <location>
        <begin position="1"/>
        <end position="16"/>
    </location>
</feature>
<evidence type="ECO:0000256" key="2">
    <source>
        <dbReference type="ARBA" id="ARBA00023210"/>
    </source>
</evidence>
<comment type="caution">
    <text evidence="8">The sequence shown here is derived from an EMBL/GenBank/DDBJ whole genome shotgun (WGS) entry which is preliminary data.</text>
</comment>
<protein>
    <recommendedName>
        <fullName evidence="5">Probable septum site-determining protein MinC</fullName>
    </recommendedName>
</protein>
<dbReference type="GO" id="GO:1901891">
    <property type="term" value="P:regulation of cell septum assembly"/>
    <property type="evidence" value="ECO:0007669"/>
    <property type="project" value="InterPro"/>
</dbReference>
<evidence type="ECO:0000256" key="6">
    <source>
        <dbReference type="SAM" id="MobiDB-lite"/>
    </source>
</evidence>
<sequence>MTAMEQNPQDIPTPNASPAPALSTAFPDLEASQPVGAITDFGINLYSQAGQLILQLPPEIPGDWEGVWQQLQLHLQARTPFWSPHSHLEVRVGNRLLDQRQLQQLAEAFNPVQINLQRISTSRRQTAIAAATLGYAVEQTLANSPFTDPEVPPPEAVPTPNPLYLQTTLRSGHEICHGGSVIVVGDLNPGSTIIAGGDILVWGRIRGVVHAGASGNLSARIMGLYLAATQLRIGDFIARSPTPPKDFYPEVAYATPNGIQIAPASHLHLA</sequence>
<evidence type="ECO:0000313" key="8">
    <source>
        <dbReference type="EMBL" id="MDS3859524.1"/>
    </source>
</evidence>
<comment type="similarity">
    <text evidence="5">Belongs to the MinC family.</text>
</comment>
<dbReference type="EMBL" id="JAVMIP010000001">
    <property type="protein sequence ID" value="MDS3859524.1"/>
    <property type="molecule type" value="Genomic_DNA"/>
</dbReference>
<accession>A0AAE4FPT7</accession>
<feature type="domain" description="Septum formation inhibitor MinC C-terminal" evidence="7">
    <location>
        <begin position="165"/>
        <end position="255"/>
    </location>
</feature>
<evidence type="ECO:0000256" key="5">
    <source>
        <dbReference type="HAMAP-Rule" id="MF_00267"/>
    </source>
</evidence>
<dbReference type="InterPro" id="IPR013033">
    <property type="entry name" value="MinC"/>
</dbReference>
<dbReference type="GO" id="GO:0000902">
    <property type="term" value="P:cell morphogenesis"/>
    <property type="evidence" value="ECO:0007669"/>
    <property type="project" value="InterPro"/>
</dbReference>
<evidence type="ECO:0000256" key="1">
    <source>
        <dbReference type="ARBA" id="ARBA00022618"/>
    </source>
</evidence>
<dbReference type="AlphaFoldDB" id="A0AAE4FPT7"/>
<dbReference type="RefSeq" id="WP_322876834.1">
    <property type="nucleotide sequence ID" value="NZ_JAVMIP010000001.1"/>
</dbReference>